<gene>
    <name evidence="1" type="ORF">RPERSI_LOCUS10957</name>
</gene>
<comment type="caution">
    <text evidence="1">The sequence shown here is derived from an EMBL/GenBank/DDBJ whole genome shotgun (WGS) entry which is preliminary data.</text>
</comment>
<reference evidence="1" key="1">
    <citation type="submission" date="2021-06" db="EMBL/GenBank/DDBJ databases">
        <authorList>
            <person name="Kallberg Y."/>
            <person name="Tangrot J."/>
            <person name="Rosling A."/>
        </authorList>
    </citation>
    <scope>NUCLEOTIDE SEQUENCE</scope>
    <source>
        <strain evidence="1">MA461A</strain>
    </source>
</reference>
<accession>A0ACA9PM59</accession>
<feature type="non-terminal residue" evidence="1">
    <location>
        <position position="144"/>
    </location>
</feature>
<evidence type="ECO:0000313" key="2">
    <source>
        <dbReference type="Proteomes" id="UP000789920"/>
    </source>
</evidence>
<proteinExistence type="predicted"/>
<name>A0ACA9PM59_9GLOM</name>
<keyword evidence="2" id="KW-1185">Reference proteome</keyword>
<evidence type="ECO:0000313" key="1">
    <source>
        <dbReference type="EMBL" id="CAG8716791.1"/>
    </source>
</evidence>
<dbReference type="Proteomes" id="UP000789920">
    <property type="component" value="Unassembled WGS sequence"/>
</dbReference>
<protein>
    <submittedName>
        <fullName evidence="1">30236_t:CDS:1</fullName>
    </submittedName>
</protein>
<dbReference type="EMBL" id="CAJVQC010022167">
    <property type="protein sequence ID" value="CAG8716791.1"/>
    <property type="molecule type" value="Genomic_DNA"/>
</dbReference>
<organism evidence="1 2">
    <name type="scientific">Racocetra persica</name>
    <dbReference type="NCBI Taxonomy" id="160502"/>
    <lineage>
        <taxon>Eukaryota</taxon>
        <taxon>Fungi</taxon>
        <taxon>Fungi incertae sedis</taxon>
        <taxon>Mucoromycota</taxon>
        <taxon>Glomeromycotina</taxon>
        <taxon>Glomeromycetes</taxon>
        <taxon>Diversisporales</taxon>
        <taxon>Gigasporaceae</taxon>
        <taxon>Racocetra</taxon>
    </lineage>
</organism>
<feature type="non-terminal residue" evidence="1">
    <location>
        <position position="1"/>
    </location>
</feature>
<sequence>TRRRIGRIKQPKRVGRPRIRRNNPVIIPPRPKGSCYAKTPVLALPDSVIDKLITWRAGKYRDILNKNRKVTNQYKGGLYVERIERNGQKVYEKSENFWGWDDFQSTCSSIYKEETFESTLQTNEKENREEIIEDYIETNEYKIF</sequence>